<gene>
    <name evidence="1" type="ORF">WG66_4976</name>
</gene>
<name>A0A0W0G1E6_MONRR</name>
<dbReference type="AlphaFoldDB" id="A0A0W0G1E6"/>
<sequence>MVLLMLMRTSTRYVYLHSFPFTALNYYYSSPTTLTPSSHKTHVKVSNGATLKGVGGRVVRHIMIFGRFTSQTWVTTAS</sequence>
<proteinExistence type="predicted"/>
<comment type="caution">
    <text evidence="1">The sequence shown here is derived from an EMBL/GenBank/DDBJ whole genome shotgun (WGS) entry which is preliminary data.</text>
</comment>
<dbReference type="Proteomes" id="UP000054988">
    <property type="component" value="Unassembled WGS sequence"/>
</dbReference>
<reference evidence="1 2" key="1">
    <citation type="submission" date="2015-12" db="EMBL/GenBank/DDBJ databases">
        <title>Draft genome sequence of Moniliophthora roreri, the causal agent of frosty pod rot of cacao.</title>
        <authorList>
            <person name="Aime M.C."/>
            <person name="Diaz-Valderrama J.R."/>
            <person name="Kijpornyongpan T."/>
            <person name="Phillips-Mora W."/>
        </authorList>
    </citation>
    <scope>NUCLEOTIDE SEQUENCE [LARGE SCALE GENOMIC DNA]</scope>
    <source>
        <strain evidence="1 2">MCA 2952</strain>
    </source>
</reference>
<evidence type="ECO:0000313" key="2">
    <source>
        <dbReference type="Proteomes" id="UP000054988"/>
    </source>
</evidence>
<protein>
    <submittedName>
        <fullName evidence="1">Uncharacterized protein</fullName>
    </submittedName>
</protein>
<organism evidence="1 2">
    <name type="scientific">Moniliophthora roreri</name>
    <name type="common">Frosty pod rot fungus</name>
    <name type="synonym">Monilia roreri</name>
    <dbReference type="NCBI Taxonomy" id="221103"/>
    <lineage>
        <taxon>Eukaryota</taxon>
        <taxon>Fungi</taxon>
        <taxon>Dikarya</taxon>
        <taxon>Basidiomycota</taxon>
        <taxon>Agaricomycotina</taxon>
        <taxon>Agaricomycetes</taxon>
        <taxon>Agaricomycetidae</taxon>
        <taxon>Agaricales</taxon>
        <taxon>Marasmiineae</taxon>
        <taxon>Marasmiaceae</taxon>
        <taxon>Moniliophthora</taxon>
    </lineage>
</organism>
<evidence type="ECO:0000313" key="1">
    <source>
        <dbReference type="EMBL" id="KTB42401.1"/>
    </source>
</evidence>
<dbReference type="EMBL" id="LATX01001335">
    <property type="protein sequence ID" value="KTB42401.1"/>
    <property type="molecule type" value="Genomic_DNA"/>
</dbReference>
<accession>A0A0W0G1E6</accession>